<dbReference type="EC" id="1.13.11.18" evidence="13"/>
<evidence type="ECO:0000259" key="16">
    <source>
        <dbReference type="SMART" id="SM00849"/>
    </source>
</evidence>
<keyword evidence="5" id="KW-0809">Transit peptide</keyword>
<evidence type="ECO:0000256" key="9">
    <source>
        <dbReference type="ARBA" id="ARBA00023004"/>
    </source>
</evidence>
<evidence type="ECO:0000256" key="14">
    <source>
        <dbReference type="ARBA" id="ARBA00067300"/>
    </source>
</evidence>
<evidence type="ECO:0000256" key="5">
    <source>
        <dbReference type="ARBA" id="ARBA00022946"/>
    </source>
</evidence>
<evidence type="ECO:0000256" key="3">
    <source>
        <dbReference type="ARBA" id="ARBA00006759"/>
    </source>
</evidence>
<dbReference type="GO" id="GO:0046872">
    <property type="term" value="F:metal ion binding"/>
    <property type="evidence" value="ECO:0007669"/>
    <property type="project" value="UniProtKB-KW"/>
</dbReference>
<evidence type="ECO:0000256" key="7">
    <source>
        <dbReference type="ARBA" id="ARBA00022990"/>
    </source>
</evidence>
<dbReference type="InterPro" id="IPR036866">
    <property type="entry name" value="RibonucZ/Hydroxyglut_hydro"/>
</dbReference>
<dbReference type="GO" id="GO:0050313">
    <property type="term" value="F:sulfur dioxygenase activity"/>
    <property type="evidence" value="ECO:0007669"/>
    <property type="project" value="UniProtKB-EC"/>
</dbReference>
<gene>
    <name evidence="17" type="ORF">XAT740_LOCUS22288</name>
</gene>
<reference evidence="17" key="1">
    <citation type="submission" date="2021-02" db="EMBL/GenBank/DDBJ databases">
        <authorList>
            <person name="Nowell W R."/>
        </authorList>
    </citation>
    <scope>NUCLEOTIDE SEQUENCE</scope>
</reference>
<comment type="subcellular location">
    <subcellularLocation>
        <location evidence="2">Mitochondrion</location>
    </subcellularLocation>
</comment>
<evidence type="ECO:0000256" key="10">
    <source>
        <dbReference type="ARBA" id="ARBA00023128"/>
    </source>
</evidence>
<keyword evidence="7" id="KW-0007">Acetylation</keyword>
<dbReference type="GO" id="GO:0005739">
    <property type="term" value="C:mitochondrion"/>
    <property type="evidence" value="ECO:0007669"/>
    <property type="project" value="UniProtKB-SubCell"/>
</dbReference>
<name>A0A814ULK7_ADIRI</name>
<dbReference type="Proteomes" id="UP000663828">
    <property type="component" value="Unassembled WGS sequence"/>
</dbReference>
<evidence type="ECO:0000313" key="18">
    <source>
        <dbReference type="Proteomes" id="UP000663828"/>
    </source>
</evidence>
<keyword evidence="10" id="KW-0496">Mitochondrion</keyword>
<evidence type="ECO:0000256" key="13">
    <source>
        <dbReference type="ARBA" id="ARBA00066686"/>
    </source>
</evidence>
<dbReference type="GO" id="GO:0006749">
    <property type="term" value="P:glutathione metabolic process"/>
    <property type="evidence" value="ECO:0007669"/>
    <property type="project" value="InterPro"/>
</dbReference>
<dbReference type="InterPro" id="IPR044528">
    <property type="entry name" value="POD-like_MBL-fold"/>
</dbReference>
<evidence type="ECO:0000256" key="4">
    <source>
        <dbReference type="ARBA" id="ARBA00022723"/>
    </source>
</evidence>
<evidence type="ECO:0000256" key="15">
    <source>
        <dbReference type="ARBA" id="ARBA00077964"/>
    </source>
</evidence>
<dbReference type="AlphaFoldDB" id="A0A814ULK7"/>
<dbReference type="Pfam" id="PF00753">
    <property type="entry name" value="Lactamase_B"/>
    <property type="match status" value="1"/>
</dbReference>
<dbReference type="InterPro" id="IPR001279">
    <property type="entry name" value="Metallo-B-lactamas"/>
</dbReference>
<dbReference type="InterPro" id="IPR051682">
    <property type="entry name" value="Mito_Persulfide_Diox"/>
</dbReference>
<dbReference type="FunFam" id="3.60.15.10:FF:000013">
    <property type="entry name" value="Persulfide dioxygenase ETHE1, mitochondrial"/>
    <property type="match status" value="1"/>
</dbReference>
<evidence type="ECO:0000256" key="8">
    <source>
        <dbReference type="ARBA" id="ARBA00023002"/>
    </source>
</evidence>
<comment type="subunit">
    <text evidence="12">Homodimer. Monomer. Interacts with TST. May interact with RELA.</text>
</comment>
<accession>A0A814ULK7</accession>
<keyword evidence="6" id="KW-0223">Dioxygenase</keyword>
<comment type="caution">
    <text evidence="17">The sequence shown here is derived from an EMBL/GenBank/DDBJ whole genome shotgun (WGS) entry which is preliminary data.</text>
</comment>
<evidence type="ECO:0000313" key="17">
    <source>
        <dbReference type="EMBL" id="CAF1175699.1"/>
    </source>
</evidence>
<comment type="cofactor">
    <cofactor evidence="1">
        <name>Fe(2+)</name>
        <dbReference type="ChEBI" id="CHEBI:29033"/>
    </cofactor>
</comment>
<dbReference type="Gene3D" id="3.60.15.10">
    <property type="entry name" value="Ribonuclease Z/Hydroxyacylglutathione hydrolase-like"/>
    <property type="match status" value="1"/>
</dbReference>
<sequence length="239" mass="26460">MAKHLLRQFFEHESSTYTYMLADLSTNEALIIDPVINTAERDAKVIQQLGLKLRYAVNTHVHADHITGSGKLKTLLPECKSVISSVSGAQADVYVKDGEIIKIGESGKTPISIECRSTPGHTNGCMTFVWHEGSAVFTGDALLIRGCGRTDFQQGSSDTLYTSIQEKIFTLPDHYVVYPAHDYTGQTCSTILEEKTFNPRLTKSREEFMDIMANLKLSYPKQIDKALPANLICGLQGDI</sequence>
<evidence type="ECO:0000256" key="11">
    <source>
        <dbReference type="ARBA" id="ARBA00050990"/>
    </source>
</evidence>
<evidence type="ECO:0000256" key="1">
    <source>
        <dbReference type="ARBA" id="ARBA00001954"/>
    </source>
</evidence>
<dbReference type="EMBL" id="CAJNOR010001633">
    <property type="protein sequence ID" value="CAF1175699.1"/>
    <property type="molecule type" value="Genomic_DNA"/>
</dbReference>
<keyword evidence="18" id="KW-1185">Reference proteome</keyword>
<evidence type="ECO:0000256" key="2">
    <source>
        <dbReference type="ARBA" id="ARBA00004173"/>
    </source>
</evidence>
<dbReference type="SMART" id="SM00849">
    <property type="entry name" value="Lactamase_B"/>
    <property type="match status" value="1"/>
</dbReference>
<dbReference type="PANTHER" id="PTHR43084:SF1">
    <property type="entry name" value="PERSULFIDE DIOXYGENASE ETHE1, MITOCHONDRIAL"/>
    <property type="match status" value="1"/>
</dbReference>
<evidence type="ECO:0000256" key="12">
    <source>
        <dbReference type="ARBA" id="ARBA00065219"/>
    </source>
</evidence>
<comment type="catalytic activity">
    <reaction evidence="11">
        <text>S-sulfanylglutathione + O2 + H2O = sulfite + glutathione + 2 H(+)</text>
        <dbReference type="Rhea" id="RHEA:12981"/>
        <dbReference type="ChEBI" id="CHEBI:15377"/>
        <dbReference type="ChEBI" id="CHEBI:15378"/>
        <dbReference type="ChEBI" id="CHEBI:15379"/>
        <dbReference type="ChEBI" id="CHEBI:17359"/>
        <dbReference type="ChEBI" id="CHEBI:57925"/>
        <dbReference type="ChEBI" id="CHEBI:58905"/>
        <dbReference type="EC" id="1.13.11.18"/>
    </reaction>
</comment>
<feature type="domain" description="Metallo-beta-lactamase" evidence="16">
    <location>
        <begin position="15"/>
        <end position="181"/>
    </location>
</feature>
<dbReference type="CDD" id="cd07724">
    <property type="entry name" value="POD-like_MBL-fold"/>
    <property type="match status" value="1"/>
</dbReference>
<dbReference type="GO" id="GO:0070813">
    <property type="term" value="P:hydrogen sulfide metabolic process"/>
    <property type="evidence" value="ECO:0007669"/>
    <property type="project" value="TreeGrafter"/>
</dbReference>
<comment type="similarity">
    <text evidence="3">Belongs to the metallo-beta-lactamase superfamily. Glyoxalase II family.</text>
</comment>
<organism evidence="17 18">
    <name type="scientific">Adineta ricciae</name>
    <name type="common">Rotifer</name>
    <dbReference type="NCBI Taxonomy" id="249248"/>
    <lineage>
        <taxon>Eukaryota</taxon>
        <taxon>Metazoa</taxon>
        <taxon>Spiralia</taxon>
        <taxon>Gnathifera</taxon>
        <taxon>Rotifera</taxon>
        <taxon>Eurotatoria</taxon>
        <taxon>Bdelloidea</taxon>
        <taxon>Adinetida</taxon>
        <taxon>Adinetidae</taxon>
        <taxon>Adineta</taxon>
    </lineage>
</organism>
<evidence type="ECO:0000256" key="6">
    <source>
        <dbReference type="ARBA" id="ARBA00022964"/>
    </source>
</evidence>
<keyword evidence="9" id="KW-0408">Iron</keyword>
<proteinExistence type="inferred from homology"/>
<dbReference type="PANTHER" id="PTHR43084">
    <property type="entry name" value="PERSULFIDE DIOXYGENASE ETHE1"/>
    <property type="match status" value="1"/>
</dbReference>
<protein>
    <recommendedName>
        <fullName evidence="14">Persulfide dioxygenase ETHE1, mitochondrial</fullName>
        <ecNumber evidence="13">1.13.11.18</ecNumber>
    </recommendedName>
    <alternativeName>
        <fullName evidence="15">Sulfur dioxygenase ETHE1</fullName>
    </alternativeName>
</protein>
<dbReference type="SUPFAM" id="SSF56281">
    <property type="entry name" value="Metallo-hydrolase/oxidoreductase"/>
    <property type="match status" value="1"/>
</dbReference>
<keyword evidence="8" id="KW-0560">Oxidoreductase</keyword>
<keyword evidence="4" id="KW-0479">Metal-binding</keyword>